<dbReference type="VEuPathDB" id="FungiDB:I303_05162"/>
<feature type="region of interest" description="Disordered" evidence="2">
    <location>
        <begin position="163"/>
        <end position="184"/>
    </location>
</feature>
<dbReference type="GeneID" id="28968861"/>
<evidence type="ECO:0000313" key="3">
    <source>
        <dbReference type="EMBL" id="OBR84304.1"/>
    </source>
</evidence>
<feature type="compositionally biased region" description="Low complexity" evidence="2">
    <location>
        <begin position="11"/>
        <end position="24"/>
    </location>
</feature>
<feature type="region of interest" description="Disordered" evidence="2">
    <location>
        <begin position="343"/>
        <end position="447"/>
    </location>
</feature>
<dbReference type="AlphaFoldDB" id="A0A1A6A2M9"/>
<dbReference type="Proteomes" id="UP000078595">
    <property type="component" value="Chromosome 6"/>
</dbReference>
<feature type="compositionally biased region" description="Polar residues" evidence="2">
    <location>
        <begin position="401"/>
        <end position="421"/>
    </location>
</feature>
<keyword evidence="5" id="KW-1185">Reference proteome</keyword>
<gene>
    <name evidence="3" type="ORF">I303_05162</name>
    <name evidence="4" type="ORF">I303_105393</name>
</gene>
<dbReference type="KEGG" id="kdj:28968861"/>
<reference evidence="4" key="3">
    <citation type="submission" date="2024-02" db="EMBL/GenBank/DDBJ databases">
        <title>Comparative genomics of Cryptococcus and Kwoniella reveals pathogenesis evolution and contrasting modes of karyotype evolution via chromosome fusion or intercentromeric recombination.</title>
        <authorList>
            <person name="Coelho M.A."/>
            <person name="David-Palma M."/>
            <person name="Shea T."/>
            <person name="Bowers K."/>
            <person name="McGinley-Smith S."/>
            <person name="Mohammad A.W."/>
            <person name="Gnirke A."/>
            <person name="Yurkov A.M."/>
            <person name="Nowrousian M."/>
            <person name="Sun S."/>
            <person name="Cuomo C.A."/>
            <person name="Heitman J."/>
        </authorList>
    </citation>
    <scope>NUCLEOTIDE SEQUENCE</scope>
    <source>
        <strain evidence="4">CBS 10117</strain>
    </source>
</reference>
<evidence type="ECO:0000313" key="4">
    <source>
        <dbReference type="EMBL" id="WWC62796.1"/>
    </source>
</evidence>
<keyword evidence="1" id="KW-0175">Coiled coil</keyword>
<feature type="region of interest" description="Disordered" evidence="2">
    <location>
        <begin position="1"/>
        <end position="55"/>
    </location>
</feature>
<proteinExistence type="predicted"/>
<evidence type="ECO:0000313" key="5">
    <source>
        <dbReference type="Proteomes" id="UP000078595"/>
    </source>
</evidence>
<feature type="compositionally biased region" description="Low complexity" evidence="2">
    <location>
        <begin position="343"/>
        <end position="353"/>
    </location>
</feature>
<protein>
    <submittedName>
        <fullName evidence="3">Uncharacterized protein</fullName>
    </submittedName>
</protein>
<dbReference type="RefSeq" id="XP_018262146.1">
    <property type="nucleotide sequence ID" value="XM_018408455.1"/>
</dbReference>
<dbReference type="EMBL" id="CP144535">
    <property type="protein sequence ID" value="WWC62796.1"/>
    <property type="molecule type" value="Genomic_DNA"/>
</dbReference>
<feature type="coiled-coil region" evidence="1">
    <location>
        <begin position="211"/>
        <end position="294"/>
    </location>
</feature>
<name>A0A1A6A2M9_9TREE</name>
<accession>A0A1A6A2M9</accession>
<sequence>MASLTYQHARPLPSSSPFISTSSSGHASSRLTTPLAPPPPPPLYMSAHDHASGPERQVRYAGADHTLGPSFSEEEDGDDTAFIAAKMAALGLDPSGRPYNQTGFTHHVPTQPRNNRSRTPLAPTHLQNQIQAQAQAQRQAQMAYLTQQAQQQQALFHLLSQQTQTQPQPYAQPYNQHPNQNNSNPQMREAMALLELQQIQQSATDRHAYVMQQAQRAHHQAGKQVNREQANFFERQQNQQQQQQEQQQQQQEQQQQQQIREMQYLQDLHLQQQLAALQSQNQAQAQAQAQAQNEYQARSASGHGLSRTALSAQIQARTAGRVAQARGISMSLEDTELRARFESVSVSNTSSEASHVKPEQRYEDPATSPSRSPVFTTGGHLDESPTSPSNSWRSSGSPSPTKTTILTPTEISTPVQVSSVRSPKGGRFSQARQAMEAEGTEKPYGTLTATLSGRSLTSSTFEPLYTQTQTQTQMQPIFGEPKTTSKEEVTSNSPTVERKTLKYTLGALGYGKPSTVSATTVRSTTVPNPPCTQAEPALAQNQQQQQRAVTQPAIPQVKIIVVRQPHGPPCEASELGDKNFQSRIRRQAGLNLTMLGRRTESPCPTPVLA</sequence>
<reference evidence="3" key="1">
    <citation type="submission" date="2013-07" db="EMBL/GenBank/DDBJ databases">
        <title>The Genome Sequence of Cryptococcus dejecticola CBS10117.</title>
        <authorList>
            <consortium name="The Broad Institute Genome Sequencing Platform"/>
            <person name="Cuomo C."/>
            <person name="Litvintseva A."/>
            <person name="Chen Y."/>
            <person name="Heitman J."/>
            <person name="Sun S."/>
            <person name="Springer D."/>
            <person name="Dromer F."/>
            <person name="Young S.K."/>
            <person name="Zeng Q."/>
            <person name="Gargeya S."/>
            <person name="Fitzgerald M."/>
            <person name="Abouelleil A."/>
            <person name="Alvarado L."/>
            <person name="Berlin A.M."/>
            <person name="Chapman S.B."/>
            <person name="Dewar J."/>
            <person name="Goldberg J."/>
            <person name="Griggs A."/>
            <person name="Gujja S."/>
            <person name="Hansen M."/>
            <person name="Howarth C."/>
            <person name="Imamovic A."/>
            <person name="Larimer J."/>
            <person name="McCowan C."/>
            <person name="Murphy C."/>
            <person name="Pearson M."/>
            <person name="Priest M."/>
            <person name="Roberts A."/>
            <person name="Saif S."/>
            <person name="Shea T."/>
            <person name="Sykes S."/>
            <person name="Wortman J."/>
            <person name="Nusbaum C."/>
            <person name="Birren B."/>
        </authorList>
    </citation>
    <scope>NUCLEOTIDE SEQUENCE [LARGE SCALE GENOMIC DNA]</scope>
    <source>
        <strain evidence="3">CBS 10117</strain>
    </source>
</reference>
<dbReference type="EMBL" id="KI894032">
    <property type="protein sequence ID" value="OBR84304.1"/>
    <property type="molecule type" value="Genomic_DNA"/>
</dbReference>
<organism evidence="3">
    <name type="scientific">Kwoniella dejecticola CBS 10117</name>
    <dbReference type="NCBI Taxonomy" id="1296121"/>
    <lineage>
        <taxon>Eukaryota</taxon>
        <taxon>Fungi</taxon>
        <taxon>Dikarya</taxon>
        <taxon>Basidiomycota</taxon>
        <taxon>Agaricomycotina</taxon>
        <taxon>Tremellomycetes</taxon>
        <taxon>Tremellales</taxon>
        <taxon>Cryptococcaceae</taxon>
        <taxon>Kwoniella</taxon>
    </lineage>
</organism>
<evidence type="ECO:0000256" key="2">
    <source>
        <dbReference type="SAM" id="MobiDB-lite"/>
    </source>
</evidence>
<feature type="compositionally biased region" description="Low complexity" evidence="2">
    <location>
        <begin position="384"/>
        <end position="400"/>
    </location>
</feature>
<feature type="region of interest" description="Disordered" evidence="2">
    <location>
        <begin position="93"/>
        <end position="121"/>
    </location>
</feature>
<reference evidence="4" key="2">
    <citation type="submission" date="2013-07" db="EMBL/GenBank/DDBJ databases">
        <authorList>
            <consortium name="The Broad Institute Genome Sequencing Platform"/>
            <person name="Cuomo C."/>
            <person name="Litvintseva A."/>
            <person name="Chen Y."/>
            <person name="Heitman J."/>
            <person name="Sun S."/>
            <person name="Springer D."/>
            <person name="Dromer F."/>
            <person name="Young S.K."/>
            <person name="Zeng Q."/>
            <person name="Gargeya S."/>
            <person name="Fitzgerald M."/>
            <person name="Abouelleil A."/>
            <person name="Alvarado L."/>
            <person name="Berlin A.M."/>
            <person name="Chapman S.B."/>
            <person name="Dewar J."/>
            <person name="Goldberg J."/>
            <person name="Griggs A."/>
            <person name="Gujja S."/>
            <person name="Hansen M."/>
            <person name="Howarth C."/>
            <person name="Imamovic A."/>
            <person name="Larimer J."/>
            <person name="McCowan C."/>
            <person name="Murphy C."/>
            <person name="Pearson M."/>
            <person name="Priest M."/>
            <person name="Roberts A."/>
            <person name="Saif S."/>
            <person name="Shea T."/>
            <person name="Sykes S."/>
            <person name="Wortman J."/>
            <person name="Nusbaum C."/>
            <person name="Birren B."/>
        </authorList>
    </citation>
    <scope>NUCLEOTIDE SEQUENCE</scope>
    <source>
        <strain evidence="4">CBS 10117</strain>
    </source>
</reference>
<dbReference type="STRING" id="1296121.A0A1A6A2M9"/>
<feature type="compositionally biased region" description="Basic and acidic residues" evidence="2">
    <location>
        <begin position="354"/>
        <end position="364"/>
    </location>
</feature>
<dbReference type="OrthoDB" id="4092340at2759"/>
<evidence type="ECO:0000256" key="1">
    <source>
        <dbReference type="SAM" id="Coils"/>
    </source>
</evidence>